<evidence type="ECO:0000256" key="1">
    <source>
        <dbReference type="SAM" id="Phobius"/>
    </source>
</evidence>
<keyword evidence="1" id="KW-0472">Membrane</keyword>
<feature type="transmembrane region" description="Helical" evidence="1">
    <location>
        <begin position="6"/>
        <end position="23"/>
    </location>
</feature>
<accession>A0A6V6Z686</accession>
<keyword evidence="3" id="KW-1185">Reference proteome</keyword>
<keyword evidence="1" id="KW-1133">Transmembrane helix</keyword>
<protein>
    <submittedName>
        <fullName evidence="2">Uncharacterized protein</fullName>
    </submittedName>
</protein>
<dbReference type="RefSeq" id="WP_180909905.1">
    <property type="nucleotide sequence ID" value="NZ_CAIJDP010000082.1"/>
</dbReference>
<reference evidence="2 3" key="1">
    <citation type="submission" date="2020-06" db="EMBL/GenBank/DDBJ databases">
        <authorList>
            <person name="Criscuolo A."/>
        </authorList>
    </citation>
    <scope>NUCLEOTIDE SEQUENCE [LARGE SCALE GENOMIC DNA]</scope>
    <source>
        <strain evidence="3">CIP 111411</strain>
    </source>
</reference>
<sequence>MEINWFILSVVIFFALVLIFKLVKQNKKDEKKLEEDLNYSKKSEEIELNDEKEM</sequence>
<gene>
    <name evidence="2" type="ORF">FLAT13_03665</name>
</gene>
<dbReference type="EMBL" id="CAIJDP010000082">
    <property type="protein sequence ID" value="CAD0007155.1"/>
    <property type="molecule type" value="Genomic_DNA"/>
</dbReference>
<evidence type="ECO:0000313" key="2">
    <source>
        <dbReference type="EMBL" id="CAD0007155.1"/>
    </source>
</evidence>
<dbReference type="Proteomes" id="UP000530060">
    <property type="component" value="Unassembled WGS sequence"/>
</dbReference>
<proteinExistence type="predicted"/>
<organism evidence="2 3">
    <name type="scientific">Flavobacterium salmonis</name>
    <dbReference type="NCBI Taxonomy" id="2654844"/>
    <lineage>
        <taxon>Bacteria</taxon>
        <taxon>Pseudomonadati</taxon>
        <taxon>Bacteroidota</taxon>
        <taxon>Flavobacteriia</taxon>
        <taxon>Flavobacteriales</taxon>
        <taxon>Flavobacteriaceae</taxon>
        <taxon>Flavobacterium</taxon>
    </lineage>
</organism>
<dbReference type="AlphaFoldDB" id="A0A6V6Z686"/>
<name>A0A6V6Z686_9FLAO</name>
<comment type="caution">
    <text evidence="2">The sequence shown here is derived from an EMBL/GenBank/DDBJ whole genome shotgun (WGS) entry which is preliminary data.</text>
</comment>
<keyword evidence="1" id="KW-0812">Transmembrane</keyword>
<evidence type="ECO:0000313" key="3">
    <source>
        <dbReference type="Proteomes" id="UP000530060"/>
    </source>
</evidence>